<evidence type="ECO:0000256" key="2">
    <source>
        <dbReference type="ARBA" id="ARBA00012180"/>
    </source>
</evidence>
<dbReference type="InterPro" id="IPR000477">
    <property type="entry name" value="RT_dom"/>
</dbReference>
<comment type="similarity">
    <text evidence="1">Belongs to the beta type-B retroviral polymerase family. HERV class-II K(HML-2) pol subfamily.</text>
</comment>
<dbReference type="Gene3D" id="1.10.287.3160">
    <property type="match status" value="1"/>
</dbReference>
<name>A0AAV7N5R6_PLEWA</name>
<feature type="compositionally biased region" description="Low complexity" evidence="3">
    <location>
        <begin position="622"/>
        <end position="631"/>
    </location>
</feature>
<dbReference type="EMBL" id="JANPWB010000013">
    <property type="protein sequence ID" value="KAJ1109638.1"/>
    <property type="molecule type" value="Genomic_DNA"/>
</dbReference>
<keyword evidence="6" id="KW-1185">Reference proteome</keyword>
<evidence type="ECO:0000256" key="3">
    <source>
        <dbReference type="SAM" id="MobiDB-lite"/>
    </source>
</evidence>
<evidence type="ECO:0000313" key="6">
    <source>
        <dbReference type="Proteomes" id="UP001066276"/>
    </source>
</evidence>
<dbReference type="PROSITE" id="PS50878">
    <property type="entry name" value="RT_POL"/>
    <property type="match status" value="1"/>
</dbReference>
<comment type="caution">
    <text evidence="5">The sequence shown here is derived from an EMBL/GenBank/DDBJ whole genome shotgun (WGS) entry which is preliminary data.</text>
</comment>
<evidence type="ECO:0000259" key="4">
    <source>
        <dbReference type="PROSITE" id="PS50878"/>
    </source>
</evidence>
<dbReference type="Pfam" id="PF00078">
    <property type="entry name" value="RVT_1"/>
    <property type="match status" value="1"/>
</dbReference>
<dbReference type="GO" id="GO:0004523">
    <property type="term" value="F:RNA-DNA hybrid ribonuclease activity"/>
    <property type="evidence" value="ECO:0007669"/>
    <property type="project" value="UniProtKB-EC"/>
</dbReference>
<organism evidence="5 6">
    <name type="scientific">Pleurodeles waltl</name>
    <name type="common">Iberian ribbed newt</name>
    <dbReference type="NCBI Taxonomy" id="8319"/>
    <lineage>
        <taxon>Eukaryota</taxon>
        <taxon>Metazoa</taxon>
        <taxon>Chordata</taxon>
        <taxon>Craniata</taxon>
        <taxon>Vertebrata</taxon>
        <taxon>Euteleostomi</taxon>
        <taxon>Amphibia</taxon>
        <taxon>Batrachia</taxon>
        <taxon>Caudata</taxon>
        <taxon>Salamandroidea</taxon>
        <taxon>Salamandridae</taxon>
        <taxon>Pleurodelinae</taxon>
        <taxon>Pleurodeles</taxon>
    </lineage>
</organism>
<dbReference type="InterPro" id="IPR043128">
    <property type="entry name" value="Rev_trsase/Diguanyl_cyclase"/>
</dbReference>
<dbReference type="Pfam" id="PF11560">
    <property type="entry name" value="LAP2alpha"/>
    <property type="match status" value="1"/>
</dbReference>
<feature type="region of interest" description="Disordered" evidence="3">
    <location>
        <begin position="128"/>
        <end position="152"/>
    </location>
</feature>
<dbReference type="Proteomes" id="UP001066276">
    <property type="component" value="Chromosome 9"/>
</dbReference>
<dbReference type="InterPro" id="IPR021623">
    <property type="entry name" value="LAP2alpha_C"/>
</dbReference>
<feature type="compositionally biased region" description="Pro residues" evidence="3">
    <location>
        <begin position="100"/>
        <end position="110"/>
    </location>
</feature>
<feature type="domain" description="Reverse transcriptase" evidence="4">
    <location>
        <begin position="755"/>
        <end position="937"/>
    </location>
</feature>
<protein>
    <recommendedName>
        <fullName evidence="2">ribonuclease H</fullName>
        <ecNumber evidence="2">3.1.26.4</ecNumber>
    </recommendedName>
</protein>
<reference evidence="5" key="1">
    <citation type="journal article" date="2022" name="bioRxiv">
        <title>Sequencing and chromosome-scale assembly of the giantPleurodeles waltlgenome.</title>
        <authorList>
            <person name="Brown T."/>
            <person name="Elewa A."/>
            <person name="Iarovenko S."/>
            <person name="Subramanian E."/>
            <person name="Araus A.J."/>
            <person name="Petzold A."/>
            <person name="Susuki M."/>
            <person name="Suzuki K.-i.T."/>
            <person name="Hayashi T."/>
            <person name="Toyoda A."/>
            <person name="Oliveira C."/>
            <person name="Osipova E."/>
            <person name="Leigh N.D."/>
            <person name="Simon A."/>
            <person name="Yun M.H."/>
        </authorList>
    </citation>
    <scope>NUCLEOTIDE SEQUENCE</scope>
    <source>
        <strain evidence="5">20211129_DDA</strain>
        <tissue evidence="5">Liver</tissue>
    </source>
</reference>
<feature type="region of interest" description="Disordered" evidence="3">
    <location>
        <begin position="307"/>
        <end position="342"/>
    </location>
</feature>
<feature type="region of interest" description="Disordered" evidence="3">
    <location>
        <begin position="622"/>
        <end position="644"/>
    </location>
</feature>
<evidence type="ECO:0000256" key="1">
    <source>
        <dbReference type="ARBA" id="ARBA00010879"/>
    </source>
</evidence>
<gene>
    <name evidence="5" type="ORF">NDU88_006998</name>
</gene>
<sequence length="1312" mass="145556">MSVADPHSDCLWCLSSDHDVSTCDSCQHMNPKALKEREAKLFMAKSKEKHHKKSSSPRHRRHRDSRRRRKSRRHSKETRSRSSDRRRRTWEISPTVTPHPSTPLPSPASPTAPGQASVIEVLEPQVFSPAQTPRPASGSPPRQAPQYPAFPTPGADSSAFLNAMYAIFQQMAPGGAPAGPLAFSLGDPAPLRPAPFMPFLPFGKVGSAPVSAPVAAPVASELAPGISIPSTSKSGFRPVTPVGPSASAALLSAPKLLVAPDAASVASEDRRRSSTSAEALSTPRIEQRLHSRRRALRVLEEQEYQQALEEGELEDSGDGLRGLESASGLDTSPEWDLSSPGEYTEEAASFHAVVRKAASFLDLPLPVVEAKQNLLTEVLHPASAAAEPLLPFNDALLDPVIEVWKRPASSPAVHRAVARRYRAAPTDPGFLSRHPRPESLVVQASCSAKSAPGSFPTVPGDRDSKKLEAQAKNFFSSCSLALKATNATCILGRYIHALMDDISSSFTELPQGLLDLVSNAQAAATQIIQTGLDTTDSVARAMGTTVVARRQAWLRNSGFSADVQSTLLDLPFDGDKLFGAKADSALERFKESRATAKSLGLQAPSSTASSRFFRRFRGFGRGSSSSSFRGRYQQPASSHPYRSFRGRGRVRTRGASQQHTLPLPHPLAGCSRGSSLRLPPFPTHSSLVGGRLQHFLTKWKTVTTDTWVLSIVGKGYTLPFREFPPLIPPRPSYCSEEHLLLLEQEVQALLSKGAVELVPEQERGRGCYSRFFLIPKKDGRLRPILDLRILNWFLKQEKFKMLTLAQVLLALNKEDWMVSVDLQDAYFHIPILKSHRKYLRFVVGSQHYQFAVLPFGLTSAPRVFTKVMSVVAAELRRKGIAVFPYLDDWLIKAKSPELVSHHLQSTTQLLFDLGFSVNEPKSHLEPSLRLLFIGAVLDTTLGRAFPPPQRIQDIQDLVPMFRNGAVVPVLKVLRLLGLFASCILLVTHARWHMRALQWCLRRQWSQHKGDLESTVKISRDAAVDLKWWIASNNLSQGKPFQQSPPVATVITDASTLGWGAHLGDLEIKGLWSPEEQMFHINLLELRAVRLALKAFLPSLRGQSVQVLTDNTTTMWYINKQGGVGLYLLCREALRLWSWAKDHQICLIANHLAGVLNVRADSLSRQFSADHEWRLHPDQVRLIFQRWGFPRVDLFATRENAHCPLFCSLQYPMQGALGDAFQITWCGQLLYAFPPIPLIPRVLRKIRQDRALVILIAPDWPRRVWYSDLLQLSMCPPLRLPFRADLLSQSQGQVLHPNLQSLHLHAWRLNGAT</sequence>
<dbReference type="EC" id="3.1.26.4" evidence="2"/>
<dbReference type="Gene3D" id="3.10.10.10">
    <property type="entry name" value="HIV Type 1 Reverse Transcriptase, subunit A, domain 1"/>
    <property type="match status" value="1"/>
</dbReference>
<dbReference type="InterPro" id="IPR043502">
    <property type="entry name" value="DNA/RNA_pol_sf"/>
</dbReference>
<dbReference type="CDD" id="cd03714">
    <property type="entry name" value="RT_DIRS1"/>
    <property type="match status" value="1"/>
</dbReference>
<dbReference type="CDD" id="cd09275">
    <property type="entry name" value="RNase_HI_RT_DIRS1"/>
    <property type="match status" value="1"/>
</dbReference>
<proteinExistence type="inferred from homology"/>
<feature type="region of interest" description="Disordered" evidence="3">
    <location>
        <begin position="37"/>
        <end position="115"/>
    </location>
</feature>
<dbReference type="PANTHER" id="PTHR33050">
    <property type="entry name" value="REVERSE TRANSCRIPTASE DOMAIN-CONTAINING PROTEIN"/>
    <property type="match status" value="1"/>
</dbReference>
<feature type="compositionally biased region" description="Basic residues" evidence="3">
    <location>
        <begin position="47"/>
        <end position="76"/>
    </location>
</feature>
<dbReference type="InterPro" id="IPR052055">
    <property type="entry name" value="Hepadnavirus_pol/RT"/>
</dbReference>
<accession>A0AAV7N5R6</accession>
<dbReference type="Gene3D" id="3.30.70.270">
    <property type="match status" value="1"/>
</dbReference>
<dbReference type="SUPFAM" id="SSF56672">
    <property type="entry name" value="DNA/RNA polymerases"/>
    <property type="match status" value="1"/>
</dbReference>
<feature type="region of interest" description="Disordered" evidence="3">
    <location>
        <begin position="263"/>
        <end position="285"/>
    </location>
</feature>
<evidence type="ECO:0000313" key="5">
    <source>
        <dbReference type="EMBL" id="KAJ1109638.1"/>
    </source>
</evidence>
<dbReference type="PANTHER" id="PTHR33050:SF7">
    <property type="entry name" value="RIBONUCLEASE H"/>
    <property type="match status" value="1"/>
</dbReference>